<proteinExistence type="predicted"/>
<dbReference type="AlphaFoldDB" id="A0A1M7EHL8"/>
<name>A0A1M7EHL8_9BACL</name>
<keyword evidence="2" id="KW-1185">Reference proteome</keyword>
<dbReference type="STRING" id="1123231.SAMN02745189_01224"/>
<accession>A0A1M7EHL8</accession>
<evidence type="ECO:0000313" key="2">
    <source>
        <dbReference type="Proteomes" id="UP000184206"/>
    </source>
</evidence>
<reference evidence="1 2" key="1">
    <citation type="submission" date="2016-11" db="EMBL/GenBank/DDBJ databases">
        <authorList>
            <person name="Jaros S."/>
            <person name="Januszkiewicz K."/>
            <person name="Wedrychowicz H."/>
        </authorList>
    </citation>
    <scope>NUCLEOTIDE SEQUENCE [LARGE SCALE GENOMIC DNA]</scope>
    <source>
        <strain evidence="1 2">DSM 16010</strain>
    </source>
</reference>
<dbReference type="Proteomes" id="UP000184206">
    <property type="component" value="Unassembled WGS sequence"/>
</dbReference>
<protein>
    <submittedName>
        <fullName evidence="1">Uncharacterized protein</fullName>
    </submittedName>
</protein>
<sequence length="41" mass="4554">MQGVPLFYLMMGNFGATALGLDGMNSRIIDLEKLRGWNHGE</sequence>
<gene>
    <name evidence="1" type="ORF">SAMN02745189_01224</name>
</gene>
<dbReference type="EMBL" id="FRCF01000003">
    <property type="protein sequence ID" value="SHL91148.1"/>
    <property type="molecule type" value="Genomic_DNA"/>
</dbReference>
<organism evidence="1 2">
    <name type="scientific">Lacicoccus alkaliphilus DSM 16010</name>
    <dbReference type="NCBI Taxonomy" id="1123231"/>
    <lineage>
        <taxon>Bacteria</taxon>
        <taxon>Bacillati</taxon>
        <taxon>Bacillota</taxon>
        <taxon>Bacilli</taxon>
        <taxon>Bacillales</taxon>
        <taxon>Salinicoccaceae</taxon>
        <taxon>Lacicoccus</taxon>
    </lineage>
</organism>
<evidence type="ECO:0000313" key="1">
    <source>
        <dbReference type="EMBL" id="SHL91148.1"/>
    </source>
</evidence>